<keyword evidence="2" id="KW-1185">Reference proteome</keyword>
<evidence type="ECO:0000313" key="1">
    <source>
        <dbReference type="EMBL" id="GCC21625.1"/>
    </source>
</evidence>
<sequence>MRSSGQFAEHAQFWTVCGACAEQILTVGGRSFSRKTVRIETEREGSTIQREKSEVSEILEISYFSSSASDIGRTGFAFRQFTPHVPSGSYRIT</sequence>
<comment type="caution">
    <text evidence="1">The sequence shown here is derived from an EMBL/GenBank/DDBJ whole genome shotgun (WGS) entry which is preliminary data.</text>
</comment>
<evidence type="ECO:0000313" key="2">
    <source>
        <dbReference type="Proteomes" id="UP000287033"/>
    </source>
</evidence>
<dbReference type="Proteomes" id="UP000287033">
    <property type="component" value="Unassembled WGS sequence"/>
</dbReference>
<protein>
    <submittedName>
        <fullName evidence="1">Uncharacterized protein</fullName>
    </submittedName>
</protein>
<accession>A0A401RTZ2</accession>
<name>A0A401RTZ2_CHIPU</name>
<gene>
    <name evidence="1" type="ORF">chiPu_0020100</name>
</gene>
<dbReference type="EMBL" id="BEZZ01002353">
    <property type="protein sequence ID" value="GCC21625.1"/>
    <property type="molecule type" value="Genomic_DNA"/>
</dbReference>
<dbReference type="AlphaFoldDB" id="A0A401RTZ2"/>
<proteinExistence type="predicted"/>
<reference evidence="1 2" key="1">
    <citation type="journal article" date="2018" name="Nat. Ecol. Evol.">
        <title>Shark genomes provide insights into elasmobranch evolution and the origin of vertebrates.</title>
        <authorList>
            <person name="Hara Y"/>
            <person name="Yamaguchi K"/>
            <person name="Onimaru K"/>
            <person name="Kadota M"/>
            <person name="Koyanagi M"/>
            <person name="Keeley SD"/>
            <person name="Tatsumi K"/>
            <person name="Tanaka K"/>
            <person name="Motone F"/>
            <person name="Kageyama Y"/>
            <person name="Nozu R"/>
            <person name="Adachi N"/>
            <person name="Nishimura O"/>
            <person name="Nakagawa R"/>
            <person name="Tanegashima C"/>
            <person name="Kiyatake I"/>
            <person name="Matsumoto R"/>
            <person name="Murakumo K"/>
            <person name="Nishida K"/>
            <person name="Terakita A"/>
            <person name="Kuratani S"/>
            <person name="Sato K"/>
            <person name="Hyodo S Kuraku.S."/>
        </authorList>
    </citation>
    <scope>NUCLEOTIDE SEQUENCE [LARGE SCALE GENOMIC DNA]</scope>
</reference>
<organism evidence="1 2">
    <name type="scientific">Chiloscyllium punctatum</name>
    <name type="common">Brownbanded bambooshark</name>
    <name type="synonym">Hemiscyllium punctatum</name>
    <dbReference type="NCBI Taxonomy" id="137246"/>
    <lineage>
        <taxon>Eukaryota</taxon>
        <taxon>Metazoa</taxon>
        <taxon>Chordata</taxon>
        <taxon>Craniata</taxon>
        <taxon>Vertebrata</taxon>
        <taxon>Chondrichthyes</taxon>
        <taxon>Elasmobranchii</taxon>
        <taxon>Galeomorphii</taxon>
        <taxon>Galeoidea</taxon>
        <taxon>Orectolobiformes</taxon>
        <taxon>Hemiscylliidae</taxon>
        <taxon>Chiloscyllium</taxon>
    </lineage>
</organism>